<name>A0A3N4JMV4_9PEZI</name>
<evidence type="ECO:0000259" key="1">
    <source>
        <dbReference type="Pfam" id="PF09511"/>
    </source>
</evidence>
<sequence>MSDPQRPPLAALSQIDPKILEKYAADGKILSHRHPDPTIGISIHNYSDSTAFRGRWDPVTLACRTLVTETKTGKVVARGFPKFFGVHEEEAYHPTGKEEVVVIEEKLDGSISLLFWYQGSWIWTSKGRFDSAHAAFAKEIMGEKYAHAYPRLDKDKTYVFEIIHPKNVIGVRYAGRKELVLLAMFRKDGSEVRLEAPGGPWETLPFGKPNIFTMETSDWAGMRDLPLINSEGFVVRFHQTANDERPERLKIKLKRYLEFLKKRENVNDVQDILKYYISCRTTISSFDREVVSRRMGEFKEHYFKTARSIADDLGGEKWVSGVQSAWNRIEIQFVGIMRRWEELLEEVREEGYADREWSRKRQFANMVLRKYIAEDYKQALFGWYDGKDEIVLKNLCKLASL</sequence>
<keyword evidence="3" id="KW-1185">Reference proteome</keyword>
<dbReference type="AlphaFoldDB" id="A0A3N4JMV4"/>
<reference evidence="2 3" key="1">
    <citation type="journal article" date="2018" name="Nat. Ecol. Evol.">
        <title>Pezizomycetes genomes reveal the molecular basis of ectomycorrhizal truffle lifestyle.</title>
        <authorList>
            <person name="Murat C."/>
            <person name="Payen T."/>
            <person name="Noel B."/>
            <person name="Kuo A."/>
            <person name="Morin E."/>
            <person name="Chen J."/>
            <person name="Kohler A."/>
            <person name="Krizsan K."/>
            <person name="Balestrini R."/>
            <person name="Da Silva C."/>
            <person name="Montanini B."/>
            <person name="Hainaut M."/>
            <person name="Levati E."/>
            <person name="Barry K.W."/>
            <person name="Belfiori B."/>
            <person name="Cichocki N."/>
            <person name="Clum A."/>
            <person name="Dockter R.B."/>
            <person name="Fauchery L."/>
            <person name="Guy J."/>
            <person name="Iotti M."/>
            <person name="Le Tacon F."/>
            <person name="Lindquist E.A."/>
            <person name="Lipzen A."/>
            <person name="Malagnac F."/>
            <person name="Mello A."/>
            <person name="Molinier V."/>
            <person name="Miyauchi S."/>
            <person name="Poulain J."/>
            <person name="Riccioni C."/>
            <person name="Rubini A."/>
            <person name="Sitrit Y."/>
            <person name="Splivallo R."/>
            <person name="Traeger S."/>
            <person name="Wang M."/>
            <person name="Zifcakova L."/>
            <person name="Wipf D."/>
            <person name="Zambonelli A."/>
            <person name="Paolocci F."/>
            <person name="Nowrousian M."/>
            <person name="Ottonello S."/>
            <person name="Baldrian P."/>
            <person name="Spatafora J.W."/>
            <person name="Henrissat B."/>
            <person name="Nagy L.G."/>
            <person name="Aury J.M."/>
            <person name="Wincker P."/>
            <person name="Grigoriev I.V."/>
            <person name="Bonfante P."/>
            <person name="Martin F.M."/>
        </authorList>
    </citation>
    <scope>NUCLEOTIDE SEQUENCE [LARGE SCALE GENOMIC DNA]</scope>
    <source>
        <strain evidence="2 3">120613-1</strain>
    </source>
</reference>
<dbReference type="InterPro" id="IPR019039">
    <property type="entry name" value="T4-Rnl1-like_N"/>
</dbReference>
<gene>
    <name evidence="2" type="ORF">L873DRAFT_894069</name>
</gene>
<dbReference type="Pfam" id="PF09511">
    <property type="entry name" value="RNA_lig_T4_1"/>
    <property type="match status" value="1"/>
</dbReference>
<organism evidence="2 3">
    <name type="scientific">Choiromyces venosus 120613-1</name>
    <dbReference type="NCBI Taxonomy" id="1336337"/>
    <lineage>
        <taxon>Eukaryota</taxon>
        <taxon>Fungi</taxon>
        <taxon>Dikarya</taxon>
        <taxon>Ascomycota</taxon>
        <taxon>Pezizomycotina</taxon>
        <taxon>Pezizomycetes</taxon>
        <taxon>Pezizales</taxon>
        <taxon>Tuberaceae</taxon>
        <taxon>Choiromyces</taxon>
    </lineage>
</organism>
<protein>
    <recommendedName>
        <fullName evidence="1">T4 RNA ligase 1-like N-terminal domain-containing protein</fullName>
    </recommendedName>
</protein>
<accession>A0A3N4JMV4</accession>
<evidence type="ECO:0000313" key="3">
    <source>
        <dbReference type="Proteomes" id="UP000276215"/>
    </source>
</evidence>
<dbReference type="EMBL" id="ML120386">
    <property type="protein sequence ID" value="RPA99593.1"/>
    <property type="molecule type" value="Genomic_DNA"/>
</dbReference>
<feature type="domain" description="T4 RNA ligase 1-like N-terminal" evidence="1">
    <location>
        <begin position="63"/>
        <end position="184"/>
    </location>
</feature>
<proteinExistence type="predicted"/>
<dbReference type="OrthoDB" id="3217513at2759"/>
<evidence type="ECO:0000313" key="2">
    <source>
        <dbReference type="EMBL" id="RPA99593.1"/>
    </source>
</evidence>
<dbReference type="Proteomes" id="UP000276215">
    <property type="component" value="Unassembled WGS sequence"/>
</dbReference>